<feature type="domain" description="HTH crp-type" evidence="1">
    <location>
        <begin position="35"/>
        <end position="104"/>
    </location>
</feature>
<dbReference type="GO" id="GO:0003677">
    <property type="term" value="F:DNA binding"/>
    <property type="evidence" value="ECO:0007669"/>
    <property type="project" value="InterPro"/>
</dbReference>
<feature type="non-terminal residue" evidence="2">
    <location>
        <position position="1"/>
    </location>
</feature>
<dbReference type="EMBL" id="UOER01000681">
    <property type="protein sequence ID" value="VAW27123.1"/>
    <property type="molecule type" value="Genomic_DNA"/>
</dbReference>
<dbReference type="InterPro" id="IPR018335">
    <property type="entry name" value="Tscrpt_reg_HTH_Crp-type_CS"/>
</dbReference>
<organism evidence="2">
    <name type="scientific">hydrothermal vent metagenome</name>
    <dbReference type="NCBI Taxonomy" id="652676"/>
    <lineage>
        <taxon>unclassified sequences</taxon>
        <taxon>metagenomes</taxon>
        <taxon>ecological metagenomes</taxon>
    </lineage>
</organism>
<dbReference type="PRINTS" id="PR00034">
    <property type="entry name" value="HTHCRP"/>
</dbReference>
<gene>
    <name evidence="2" type="ORF">MNBD_BACTEROID04-1054</name>
</gene>
<dbReference type="Pfam" id="PF13545">
    <property type="entry name" value="HTH_Crp_2"/>
    <property type="match status" value="1"/>
</dbReference>
<sequence length="110" mass="12627">LKITSDNPSIIYEYLDLIVSNLIDVKEQLMLLAYGNVRKKTAVTLLKLVKTNFVNSKDKITISRSNLAKLIGIAKETLTRTLHDFKEEKLIEVYPKSIQLINKKKLLKIQ</sequence>
<reference evidence="2" key="1">
    <citation type="submission" date="2018-06" db="EMBL/GenBank/DDBJ databases">
        <authorList>
            <person name="Zhirakovskaya E."/>
        </authorList>
    </citation>
    <scope>NUCLEOTIDE SEQUENCE</scope>
</reference>
<accession>A0A3B0UFJ9</accession>
<dbReference type="SUPFAM" id="SSF46785">
    <property type="entry name" value="Winged helix' DNA-binding domain"/>
    <property type="match status" value="1"/>
</dbReference>
<name>A0A3B0UFJ9_9ZZZZ</name>
<evidence type="ECO:0000313" key="2">
    <source>
        <dbReference type="EMBL" id="VAW27123.1"/>
    </source>
</evidence>
<evidence type="ECO:0000259" key="1">
    <source>
        <dbReference type="PROSITE" id="PS51063"/>
    </source>
</evidence>
<dbReference type="Gene3D" id="1.10.10.10">
    <property type="entry name" value="Winged helix-like DNA-binding domain superfamily/Winged helix DNA-binding domain"/>
    <property type="match status" value="1"/>
</dbReference>
<dbReference type="GO" id="GO:0003700">
    <property type="term" value="F:DNA-binding transcription factor activity"/>
    <property type="evidence" value="ECO:0007669"/>
    <property type="project" value="InterPro"/>
</dbReference>
<dbReference type="PROSITE" id="PS51063">
    <property type="entry name" value="HTH_CRP_2"/>
    <property type="match status" value="1"/>
</dbReference>
<dbReference type="InterPro" id="IPR012318">
    <property type="entry name" value="HTH_CRP"/>
</dbReference>
<dbReference type="SMART" id="SM00419">
    <property type="entry name" value="HTH_CRP"/>
    <property type="match status" value="1"/>
</dbReference>
<dbReference type="InterPro" id="IPR036390">
    <property type="entry name" value="WH_DNA-bd_sf"/>
</dbReference>
<dbReference type="PROSITE" id="PS00042">
    <property type="entry name" value="HTH_CRP_1"/>
    <property type="match status" value="1"/>
</dbReference>
<proteinExistence type="predicted"/>
<protein>
    <recommendedName>
        <fullName evidence="1">HTH crp-type domain-containing protein</fullName>
    </recommendedName>
</protein>
<dbReference type="InterPro" id="IPR036388">
    <property type="entry name" value="WH-like_DNA-bd_sf"/>
</dbReference>
<dbReference type="AlphaFoldDB" id="A0A3B0UFJ9"/>